<organism evidence="1 2">
    <name type="scientific">Sphingomonas melonis</name>
    <dbReference type="NCBI Taxonomy" id="152682"/>
    <lineage>
        <taxon>Bacteria</taxon>
        <taxon>Pseudomonadati</taxon>
        <taxon>Pseudomonadota</taxon>
        <taxon>Alphaproteobacteria</taxon>
        <taxon>Sphingomonadales</taxon>
        <taxon>Sphingomonadaceae</taxon>
        <taxon>Sphingomonas</taxon>
    </lineage>
</organism>
<protein>
    <submittedName>
        <fullName evidence="1">Uncharacterized protein</fullName>
    </submittedName>
</protein>
<reference evidence="1 2" key="2">
    <citation type="submission" date="2020-08" db="EMBL/GenBank/DDBJ databases">
        <title>The Agave Microbiome: Exploring the role of microbial communities in plant adaptations to desert environments.</title>
        <authorList>
            <person name="Partida-Martinez L.P."/>
        </authorList>
    </citation>
    <scope>NUCLEOTIDE SEQUENCE [LARGE SCALE GENOMIC DNA]</scope>
    <source>
        <strain evidence="1 2">AS2.3</strain>
    </source>
</reference>
<name>A0A7Y9FQC4_9SPHN</name>
<dbReference type="RefSeq" id="WP_179509806.1">
    <property type="nucleotide sequence ID" value="NZ_JACCBY010000005.1"/>
</dbReference>
<dbReference type="Proteomes" id="UP000517753">
    <property type="component" value="Unassembled WGS sequence"/>
</dbReference>
<proteinExistence type="predicted"/>
<keyword evidence="2" id="KW-1185">Reference proteome</keyword>
<sequence length="123" mass="12797">MALPPTAKAFTQVIDPADIDVFETTIGQGADDMLMPGEGVAAFTFAVTAEGAAAGLRIMTEDGRAPTLTGLVLRFWLAVDPALLGAAAFSGTGIDLGLELTVKTTSTPYRTKQKTIIVKVAQQ</sequence>
<accession>A0A7Y9FQC4</accession>
<comment type="caution">
    <text evidence="1">The sequence shown here is derived from an EMBL/GenBank/DDBJ whole genome shotgun (WGS) entry which is preliminary data.</text>
</comment>
<evidence type="ECO:0000313" key="1">
    <source>
        <dbReference type="EMBL" id="NYD91378.1"/>
    </source>
</evidence>
<evidence type="ECO:0000313" key="2">
    <source>
        <dbReference type="Proteomes" id="UP000517753"/>
    </source>
</evidence>
<dbReference type="EMBL" id="JACCBY010000005">
    <property type="protein sequence ID" value="NYD91378.1"/>
    <property type="molecule type" value="Genomic_DNA"/>
</dbReference>
<dbReference type="AlphaFoldDB" id="A0A7Y9FQC4"/>
<reference evidence="1 2" key="1">
    <citation type="submission" date="2020-07" db="EMBL/GenBank/DDBJ databases">
        <authorList>
            <person name="Partida-Martinez L."/>
            <person name="Huntemann M."/>
            <person name="Clum A."/>
            <person name="Wang J."/>
            <person name="Palaniappan K."/>
            <person name="Ritter S."/>
            <person name="Chen I.-M."/>
            <person name="Stamatis D."/>
            <person name="Reddy T."/>
            <person name="O'Malley R."/>
            <person name="Daum C."/>
            <person name="Shapiro N."/>
            <person name="Ivanova N."/>
            <person name="Kyrpides N."/>
            <person name="Woyke T."/>
        </authorList>
    </citation>
    <scope>NUCLEOTIDE SEQUENCE [LARGE SCALE GENOMIC DNA]</scope>
    <source>
        <strain evidence="1 2">AS2.3</strain>
    </source>
</reference>
<gene>
    <name evidence="1" type="ORF">HD841_003186</name>
</gene>